<accession>A0A1Y1Y596</accession>
<keyword evidence="2" id="KW-0732">Signal</keyword>
<dbReference type="STRING" id="1231657.A0A1Y1Y596"/>
<dbReference type="OrthoDB" id="3797327at2759"/>
<dbReference type="AlphaFoldDB" id="A0A1Y1Y596"/>
<evidence type="ECO:0000256" key="1">
    <source>
        <dbReference type="SAM" id="MobiDB-lite"/>
    </source>
</evidence>
<dbReference type="Proteomes" id="UP000193144">
    <property type="component" value="Unassembled WGS sequence"/>
</dbReference>
<comment type="caution">
    <text evidence="3">The sequence shown here is derived from an EMBL/GenBank/DDBJ whole genome shotgun (WGS) entry which is preliminary data.</text>
</comment>
<evidence type="ECO:0000313" key="3">
    <source>
        <dbReference type="EMBL" id="ORX93177.1"/>
    </source>
</evidence>
<feature type="signal peptide" evidence="2">
    <location>
        <begin position="1"/>
        <end position="18"/>
    </location>
</feature>
<feature type="region of interest" description="Disordered" evidence="1">
    <location>
        <begin position="128"/>
        <end position="194"/>
    </location>
</feature>
<feature type="compositionally biased region" description="Polar residues" evidence="1">
    <location>
        <begin position="128"/>
        <end position="141"/>
    </location>
</feature>
<evidence type="ECO:0000256" key="2">
    <source>
        <dbReference type="SAM" id="SignalP"/>
    </source>
</evidence>
<protein>
    <recommendedName>
        <fullName evidence="5">Hydrophobic surface binding protein A-domain-containing protein</fullName>
    </recommendedName>
</protein>
<name>A0A1Y1Y596_9PLEO</name>
<gene>
    <name evidence="3" type="ORF">BCR34DRAFT_243239</name>
</gene>
<organism evidence="3 4">
    <name type="scientific">Clohesyomyces aquaticus</name>
    <dbReference type="NCBI Taxonomy" id="1231657"/>
    <lineage>
        <taxon>Eukaryota</taxon>
        <taxon>Fungi</taxon>
        <taxon>Dikarya</taxon>
        <taxon>Ascomycota</taxon>
        <taxon>Pezizomycotina</taxon>
        <taxon>Dothideomycetes</taxon>
        <taxon>Pleosporomycetidae</taxon>
        <taxon>Pleosporales</taxon>
        <taxon>Lindgomycetaceae</taxon>
        <taxon>Clohesyomyces</taxon>
    </lineage>
</organism>
<sequence length="214" mass="21577">MRVFTCILLCASIPSTLALQAPEPRQAATTTPPDPNFSANAAQLISLYVPSSIQSLLYSYYTSIESTTGNVASIIESAFTATAHPTWLDALPSEYQSNIEALESAVQSLRAAVTGGLGASVTEIVGTRSRTGVQSGSTGTVSESASTSRSEESGTMTSSSGSTGTTGQGSVSTTPTVSLRSGATSSGSSGFGMPTRVPVEVAGVLGLVGAVLVL</sequence>
<evidence type="ECO:0000313" key="4">
    <source>
        <dbReference type="Proteomes" id="UP000193144"/>
    </source>
</evidence>
<proteinExistence type="predicted"/>
<dbReference type="EMBL" id="MCFA01000353">
    <property type="protein sequence ID" value="ORX93177.1"/>
    <property type="molecule type" value="Genomic_DNA"/>
</dbReference>
<keyword evidence="4" id="KW-1185">Reference proteome</keyword>
<reference evidence="3 4" key="1">
    <citation type="submission" date="2016-07" db="EMBL/GenBank/DDBJ databases">
        <title>Pervasive Adenine N6-methylation of Active Genes in Fungi.</title>
        <authorList>
            <consortium name="DOE Joint Genome Institute"/>
            <person name="Mondo S.J."/>
            <person name="Dannebaum R.O."/>
            <person name="Kuo R.C."/>
            <person name="Labutti K."/>
            <person name="Haridas S."/>
            <person name="Kuo A."/>
            <person name="Salamov A."/>
            <person name="Ahrendt S.R."/>
            <person name="Lipzen A."/>
            <person name="Sullivan W."/>
            <person name="Andreopoulos W.B."/>
            <person name="Clum A."/>
            <person name="Lindquist E."/>
            <person name="Daum C."/>
            <person name="Ramamoorthy G.K."/>
            <person name="Gryganskyi A."/>
            <person name="Culley D."/>
            <person name="Magnuson J.K."/>
            <person name="James T.Y."/>
            <person name="O'Malley M.A."/>
            <person name="Stajich J.E."/>
            <person name="Spatafora J.W."/>
            <person name="Visel A."/>
            <person name="Grigoriev I.V."/>
        </authorList>
    </citation>
    <scope>NUCLEOTIDE SEQUENCE [LARGE SCALE GENOMIC DNA]</scope>
    <source>
        <strain evidence="3 4">CBS 115471</strain>
    </source>
</reference>
<feature type="compositionally biased region" description="Low complexity" evidence="1">
    <location>
        <begin position="142"/>
        <end position="192"/>
    </location>
</feature>
<feature type="chain" id="PRO_5010993243" description="Hydrophobic surface binding protein A-domain-containing protein" evidence="2">
    <location>
        <begin position="19"/>
        <end position="214"/>
    </location>
</feature>
<evidence type="ECO:0008006" key="5">
    <source>
        <dbReference type="Google" id="ProtNLM"/>
    </source>
</evidence>